<evidence type="ECO:0000313" key="3">
    <source>
        <dbReference type="Proteomes" id="UP000593561"/>
    </source>
</evidence>
<feature type="compositionally biased region" description="Low complexity" evidence="1">
    <location>
        <begin position="1"/>
        <end position="13"/>
    </location>
</feature>
<evidence type="ECO:0000313" key="2">
    <source>
        <dbReference type="EMBL" id="MBA0626416.1"/>
    </source>
</evidence>
<reference evidence="2 3" key="1">
    <citation type="journal article" date="2019" name="Genome Biol. Evol.">
        <title>Insights into the evolution of the New World diploid cottons (Gossypium, subgenus Houzingenia) based on genome sequencing.</title>
        <authorList>
            <person name="Grover C.E."/>
            <person name="Arick M.A. 2nd"/>
            <person name="Thrash A."/>
            <person name="Conover J.L."/>
            <person name="Sanders W.S."/>
            <person name="Peterson D.G."/>
            <person name="Frelichowski J.E."/>
            <person name="Scheffler J.A."/>
            <person name="Scheffler B.E."/>
            <person name="Wendel J.F."/>
        </authorList>
    </citation>
    <scope>NUCLEOTIDE SEQUENCE [LARGE SCALE GENOMIC DNA]</scope>
    <source>
        <strain evidence="2">27</strain>
        <tissue evidence="2">Leaf</tissue>
    </source>
</reference>
<sequence>MLSSSSVSNVDNNGEGDSLPEDSITKKVRFKESNVNLEVVMVVEDSNTKKVCFKDLDVILEDNNTNNGHFLVDNFSFTGQDVKKLVVDGVPSIDFSERVYQLLEKEMSTSVVLKMLGRTLGITTLHNRLYGAWKPSKLFQLMDIENGKVTKLDFNTDSKARGRYARMEIYVNLGRPLVSKILINASLKELKMKEKGEMLEQNLSTSVVVGDGDYGPWMLVERRSRRDTLDDIKKGNNSKGEKIMGSRFQLLAAANQQAPLDIQQASSSFNFGQELETQVSKEARTDLSKLSSVMHNGFVAYYVKMNTPISIQKQVEHVVHFNPIFKESSFVNVAVKEGVLEAKNHSAVVLKKSSILELVSEKIGGSVCPTEIKLPRVVLKGQNTNAKVTSSKEGWKLNKTLKGLSNRFKNSENTRVYFVDSIKRAAELIASEIDENSAKDLSQ</sequence>
<proteinExistence type="predicted"/>
<keyword evidence="3" id="KW-1185">Reference proteome</keyword>
<dbReference type="EMBL" id="JABFAC010000010">
    <property type="protein sequence ID" value="MBA0626416.1"/>
    <property type="molecule type" value="Genomic_DNA"/>
</dbReference>
<protein>
    <recommendedName>
        <fullName evidence="4">DUF4283 domain-containing protein</fullName>
    </recommendedName>
</protein>
<evidence type="ECO:0000256" key="1">
    <source>
        <dbReference type="SAM" id="MobiDB-lite"/>
    </source>
</evidence>
<evidence type="ECO:0008006" key="4">
    <source>
        <dbReference type="Google" id="ProtNLM"/>
    </source>
</evidence>
<organism evidence="2 3">
    <name type="scientific">Gossypium davidsonii</name>
    <name type="common">Davidson's cotton</name>
    <name type="synonym">Gossypium klotzschianum subsp. davidsonii</name>
    <dbReference type="NCBI Taxonomy" id="34287"/>
    <lineage>
        <taxon>Eukaryota</taxon>
        <taxon>Viridiplantae</taxon>
        <taxon>Streptophyta</taxon>
        <taxon>Embryophyta</taxon>
        <taxon>Tracheophyta</taxon>
        <taxon>Spermatophyta</taxon>
        <taxon>Magnoliopsida</taxon>
        <taxon>eudicotyledons</taxon>
        <taxon>Gunneridae</taxon>
        <taxon>Pentapetalae</taxon>
        <taxon>rosids</taxon>
        <taxon>malvids</taxon>
        <taxon>Malvales</taxon>
        <taxon>Malvaceae</taxon>
        <taxon>Malvoideae</taxon>
        <taxon>Gossypium</taxon>
    </lineage>
</organism>
<gene>
    <name evidence="2" type="ORF">Godav_004084</name>
</gene>
<name>A0A7J8SLB8_GOSDV</name>
<comment type="caution">
    <text evidence="2">The sequence shown here is derived from an EMBL/GenBank/DDBJ whole genome shotgun (WGS) entry which is preliminary data.</text>
</comment>
<accession>A0A7J8SLB8</accession>
<dbReference type="AlphaFoldDB" id="A0A7J8SLB8"/>
<dbReference type="Proteomes" id="UP000593561">
    <property type="component" value="Unassembled WGS sequence"/>
</dbReference>
<feature type="region of interest" description="Disordered" evidence="1">
    <location>
        <begin position="1"/>
        <end position="21"/>
    </location>
</feature>